<gene>
    <name evidence="1" type="ORF">JFL75_15980</name>
</gene>
<sequence>MKTTAWKTFCRILRSRQLAVCLLAGFFVSCQSIQKDMLVSTIEETGSSDITELERMIIPMDTGFTRQELQQARQQIQGIEKKAIRDAVFEAQLAAWSGRLYVLEGKRSDAEKQLKQSRDLYPGNIQALVLTVRLETDPEKRLALADQALALESRSGELQIERARVLLELNRYREAVASFDTAFAALNSDIYEQTYRNERNRAWELRDVAPGTGTLTADILRKETLTWRDVIDLTKNETDLLGFFTAGRDWPSDQLFSRLAERSFIPVLQDAEQTEWPSRRSPSSDETVLRSGAAWFLWHLTAENQADKQLLTKYSSRYRSIRDVRSPIPDIPVDSPYFDSVLGCIEWEIMALPDGRNFMPRETVKPSSFLQMLNKVRR</sequence>
<protein>
    <recommendedName>
        <fullName evidence="3">Tetratricopeptide repeat protein</fullName>
    </recommendedName>
</protein>
<dbReference type="PROSITE" id="PS51257">
    <property type="entry name" value="PROKAR_LIPOPROTEIN"/>
    <property type="match status" value="1"/>
</dbReference>
<organism evidence="1 2">
    <name type="scientific">Breznakiella homolactica</name>
    <dbReference type="NCBI Taxonomy" id="2798577"/>
    <lineage>
        <taxon>Bacteria</taxon>
        <taxon>Pseudomonadati</taxon>
        <taxon>Spirochaetota</taxon>
        <taxon>Spirochaetia</taxon>
        <taxon>Spirochaetales</taxon>
        <taxon>Breznakiellaceae</taxon>
        <taxon>Breznakiella</taxon>
    </lineage>
</organism>
<keyword evidence="2" id="KW-1185">Reference proteome</keyword>
<dbReference type="EMBL" id="CP067089">
    <property type="protein sequence ID" value="QQO08417.1"/>
    <property type="molecule type" value="Genomic_DNA"/>
</dbReference>
<dbReference type="Gene3D" id="1.25.40.10">
    <property type="entry name" value="Tetratricopeptide repeat domain"/>
    <property type="match status" value="1"/>
</dbReference>
<accession>A0A7T8B9G2</accession>
<dbReference type="KEGG" id="bhc:JFL75_15980"/>
<dbReference type="AlphaFoldDB" id="A0A7T8B9G2"/>
<reference evidence="1" key="1">
    <citation type="submission" date="2021-01" db="EMBL/GenBank/DDBJ databases">
        <title>Description of Breznakiella homolactica.</title>
        <authorList>
            <person name="Song Y."/>
            <person name="Brune A."/>
        </authorList>
    </citation>
    <scope>NUCLEOTIDE SEQUENCE</scope>
    <source>
        <strain evidence="1">RmG30</strain>
    </source>
</reference>
<evidence type="ECO:0000313" key="2">
    <source>
        <dbReference type="Proteomes" id="UP000595917"/>
    </source>
</evidence>
<dbReference type="InterPro" id="IPR011990">
    <property type="entry name" value="TPR-like_helical_dom_sf"/>
</dbReference>
<evidence type="ECO:0000313" key="1">
    <source>
        <dbReference type="EMBL" id="QQO08417.1"/>
    </source>
</evidence>
<dbReference type="RefSeq" id="WP_215625723.1">
    <property type="nucleotide sequence ID" value="NZ_CP067089.2"/>
</dbReference>
<name>A0A7T8B9G2_9SPIR</name>
<dbReference type="Proteomes" id="UP000595917">
    <property type="component" value="Chromosome"/>
</dbReference>
<proteinExistence type="predicted"/>
<dbReference type="SUPFAM" id="SSF48452">
    <property type="entry name" value="TPR-like"/>
    <property type="match status" value="1"/>
</dbReference>
<evidence type="ECO:0008006" key="3">
    <source>
        <dbReference type="Google" id="ProtNLM"/>
    </source>
</evidence>